<evidence type="ECO:0000256" key="1">
    <source>
        <dbReference type="ARBA" id="ARBA00004651"/>
    </source>
</evidence>
<feature type="transmembrane region" description="Helical" evidence="7">
    <location>
        <begin position="295"/>
        <end position="320"/>
    </location>
</feature>
<sequence>MIESLINIILFTMLAATSLAVVRLHNLFAITMLFGVYSLLSAVIFVELDAVDVAFTEAAVGAGISTMLILSTLVITGHHEKNPKHGPWLPLVVVILTGAVLAWGTLDMPLFGSLDNPIHQHVAPRYIQDSPEEIGIPNMVTSVLASYRGYDTMGEVVVVFAALIGVLALIGINEKKCAKRQYSSDERPPRPVLQVMSKLLIPYIMLFALYVQFHGDFGPGGGFQAGVIFAAAIILYTLTFSLDDAFDLISPRVLRPLAAIGVLIYGGTGIVTMLLGGTFLNYSVLAGDPKSGQHYGILAIEFGVGLTVATVMMLIFYAFVSRGEKGKVE</sequence>
<feature type="transmembrane region" description="Helical" evidence="7">
    <location>
        <begin position="27"/>
        <end position="46"/>
    </location>
</feature>
<evidence type="ECO:0000259" key="8">
    <source>
        <dbReference type="Pfam" id="PF04039"/>
    </source>
</evidence>
<keyword evidence="5 7" id="KW-1133">Transmembrane helix</keyword>
<feature type="transmembrane region" description="Helical" evidence="7">
    <location>
        <begin position="223"/>
        <end position="242"/>
    </location>
</feature>
<protein>
    <submittedName>
        <fullName evidence="11">PH adaptation potassium efflux system protein B1 sodium- potassium/hydrogen antiporter subunit B1</fullName>
    </submittedName>
</protein>
<dbReference type="InterPro" id="IPR046806">
    <property type="entry name" value="MrpA_C/MbhE"/>
</dbReference>
<dbReference type="AlphaFoldDB" id="A0A6S6SKB8"/>
<name>A0A6S6SKB8_9GAMM</name>
<feature type="transmembrane region" description="Helical" evidence="7">
    <location>
        <begin position="152"/>
        <end position="172"/>
    </location>
</feature>
<dbReference type="InterPro" id="IPR025383">
    <property type="entry name" value="MrpA_C/MbhD"/>
</dbReference>
<gene>
    <name evidence="11" type="ORF">HELGO_WM34891</name>
</gene>
<dbReference type="InterPro" id="IPR050622">
    <property type="entry name" value="CPA3_antiporter_subunitB"/>
</dbReference>
<evidence type="ECO:0000256" key="5">
    <source>
        <dbReference type="ARBA" id="ARBA00022989"/>
    </source>
</evidence>
<feature type="domain" description="MrpA C-terminal/MbhE" evidence="10">
    <location>
        <begin position="106"/>
        <end position="170"/>
    </location>
</feature>
<evidence type="ECO:0000256" key="6">
    <source>
        <dbReference type="ARBA" id="ARBA00023136"/>
    </source>
</evidence>
<dbReference type="Pfam" id="PF04039">
    <property type="entry name" value="MnhB"/>
    <property type="match status" value="1"/>
</dbReference>
<evidence type="ECO:0000259" key="9">
    <source>
        <dbReference type="Pfam" id="PF13244"/>
    </source>
</evidence>
<keyword evidence="4 7" id="KW-0812">Transmembrane</keyword>
<keyword evidence="3" id="KW-1003">Cell membrane</keyword>
<comment type="similarity">
    <text evidence="2">Belongs to the CPA3 antiporters (TC 2.A.63) subunit B family.</text>
</comment>
<feature type="transmembrane region" description="Helical" evidence="7">
    <location>
        <begin position="88"/>
        <end position="106"/>
    </location>
</feature>
<reference evidence="11" key="1">
    <citation type="submission" date="2020-01" db="EMBL/GenBank/DDBJ databases">
        <authorList>
            <person name="Meier V. D."/>
            <person name="Meier V D."/>
        </authorList>
    </citation>
    <scope>NUCLEOTIDE SEQUENCE</scope>
    <source>
        <strain evidence="11">HLG_WM_MAG_08</strain>
    </source>
</reference>
<dbReference type="NCBIfam" id="NF009162">
    <property type="entry name" value="PRK12508.1"/>
    <property type="match status" value="1"/>
</dbReference>
<dbReference type="EMBL" id="CACVAV010000138">
    <property type="protein sequence ID" value="CAA6808908.1"/>
    <property type="molecule type" value="Genomic_DNA"/>
</dbReference>
<dbReference type="Pfam" id="PF13244">
    <property type="entry name" value="MbhD"/>
    <property type="match status" value="1"/>
</dbReference>
<feature type="transmembrane region" description="Helical" evidence="7">
    <location>
        <begin position="254"/>
        <end position="275"/>
    </location>
</feature>
<dbReference type="PANTHER" id="PTHR33932:SF4">
    <property type="entry name" value="NA(+)_H(+) ANTIPORTER SUBUNIT B"/>
    <property type="match status" value="1"/>
</dbReference>
<feature type="transmembrane region" description="Helical" evidence="7">
    <location>
        <begin position="58"/>
        <end position="76"/>
    </location>
</feature>
<evidence type="ECO:0000256" key="4">
    <source>
        <dbReference type="ARBA" id="ARBA00022692"/>
    </source>
</evidence>
<feature type="transmembrane region" description="Helical" evidence="7">
    <location>
        <begin position="6"/>
        <end position="22"/>
    </location>
</feature>
<evidence type="ECO:0000313" key="11">
    <source>
        <dbReference type="EMBL" id="CAA6808908.1"/>
    </source>
</evidence>
<keyword evidence="6 7" id="KW-0472">Membrane</keyword>
<dbReference type="GO" id="GO:0005886">
    <property type="term" value="C:plasma membrane"/>
    <property type="evidence" value="ECO:0007669"/>
    <property type="project" value="UniProtKB-SubCell"/>
</dbReference>
<proteinExistence type="inferred from homology"/>
<feature type="domain" description="Na+/H+ antiporter MnhB subunit-related protein" evidence="8">
    <location>
        <begin position="192"/>
        <end position="313"/>
    </location>
</feature>
<evidence type="ECO:0000256" key="3">
    <source>
        <dbReference type="ARBA" id="ARBA00022475"/>
    </source>
</evidence>
<dbReference type="InterPro" id="IPR007182">
    <property type="entry name" value="MnhB"/>
</dbReference>
<dbReference type="PANTHER" id="PTHR33932">
    <property type="entry name" value="NA(+)/H(+) ANTIPORTER SUBUNIT B"/>
    <property type="match status" value="1"/>
</dbReference>
<feature type="transmembrane region" description="Helical" evidence="7">
    <location>
        <begin position="192"/>
        <end position="211"/>
    </location>
</feature>
<comment type="subcellular location">
    <subcellularLocation>
        <location evidence="1">Cell membrane</location>
        <topology evidence="1">Multi-pass membrane protein</topology>
    </subcellularLocation>
</comment>
<accession>A0A6S6SKB8</accession>
<organism evidence="11">
    <name type="scientific">uncultured Thiotrichaceae bacterium</name>
    <dbReference type="NCBI Taxonomy" id="298394"/>
    <lineage>
        <taxon>Bacteria</taxon>
        <taxon>Pseudomonadati</taxon>
        <taxon>Pseudomonadota</taxon>
        <taxon>Gammaproteobacteria</taxon>
        <taxon>Thiotrichales</taxon>
        <taxon>Thiotrichaceae</taxon>
        <taxon>environmental samples</taxon>
    </lineage>
</organism>
<evidence type="ECO:0000256" key="2">
    <source>
        <dbReference type="ARBA" id="ARBA00009425"/>
    </source>
</evidence>
<feature type="domain" description="MrpA C-terminal/MbhD" evidence="9">
    <location>
        <begin position="13"/>
        <end position="73"/>
    </location>
</feature>
<evidence type="ECO:0000259" key="10">
    <source>
        <dbReference type="Pfam" id="PF20501"/>
    </source>
</evidence>
<evidence type="ECO:0000256" key="7">
    <source>
        <dbReference type="SAM" id="Phobius"/>
    </source>
</evidence>
<dbReference type="NCBIfam" id="NF009159">
    <property type="entry name" value="PRK12504.1"/>
    <property type="match status" value="1"/>
</dbReference>
<dbReference type="Pfam" id="PF20501">
    <property type="entry name" value="MbhE"/>
    <property type="match status" value="1"/>
</dbReference>
<dbReference type="NCBIfam" id="NF009161">
    <property type="entry name" value="PRK12507.1"/>
    <property type="match status" value="1"/>
</dbReference>